<evidence type="ECO:0000313" key="2">
    <source>
        <dbReference type="EMBL" id="KXA94998.1"/>
    </source>
</evidence>
<evidence type="ECO:0000313" key="3">
    <source>
        <dbReference type="Proteomes" id="UP000070284"/>
    </source>
</evidence>
<dbReference type="Proteomes" id="UP000070284">
    <property type="component" value="Unassembled WGS sequence"/>
</dbReference>
<reference evidence="2 3" key="1">
    <citation type="journal article" date="2016" name="Sci. Rep.">
        <title>Metabolic traits of an uncultured archaeal lineage -MSBL1- from brine pools of the Red Sea.</title>
        <authorList>
            <person name="Mwirichia R."/>
            <person name="Alam I."/>
            <person name="Rashid M."/>
            <person name="Vinu M."/>
            <person name="Ba-Alawi W."/>
            <person name="Anthony Kamau A."/>
            <person name="Kamanda Ngugi D."/>
            <person name="Goker M."/>
            <person name="Klenk H.P."/>
            <person name="Bajic V."/>
            <person name="Stingl U."/>
        </authorList>
    </citation>
    <scope>NUCLEOTIDE SEQUENCE [LARGE SCALE GENOMIC DNA]</scope>
    <source>
        <strain evidence="2">SCGC-AAA259E19</strain>
    </source>
</reference>
<dbReference type="EMBL" id="LHXO01000029">
    <property type="protein sequence ID" value="KXA94998.1"/>
    <property type="molecule type" value="Genomic_DNA"/>
</dbReference>
<evidence type="ECO:0000256" key="1">
    <source>
        <dbReference type="SAM" id="MobiDB-lite"/>
    </source>
</evidence>
<organism evidence="2 3">
    <name type="scientific">candidate division MSBL1 archaeon SCGC-AAA259E19</name>
    <dbReference type="NCBI Taxonomy" id="1698264"/>
    <lineage>
        <taxon>Archaea</taxon>
        <taxon>Methanobacteriati</taxon>
        <taxon>Methanobacteriota</taxon>
        <taxon>candidate division MSBL1</taxon>
    </lineage>
</organism>
<protein>
    <submittedName>
        <fullName evidence="2">Uncharacterized protein</fullName>
    </submittedName>
</protein>
<dbReference type="AlphaFoldDB" id="A0A133UL95"/>
<proteinExistence type="predicted"/>
<gene>
    <name evidence="2" type="ORF">AKJ65_02855</name>
</gene>
<name>A0A133UL95_9EURY</name>
<feature type="compositionally biased region" description="Polar residues" evidence="1">
    <location>
        <begin position="75"/>
        <end position="85"/>
    </location>
</feature>
<accession>A0A133UL95</accession>
<keyword evidence="3" id="KW-1185">Reference proteome</keyword>
<comment type="caution">
    <text evidence="2">The sequence shown here is derived from an EMBL/GenBank/DDBJ whole genome shotgun (WGS) entry which is preliminary data.</text>
</comment>
<sequence length="85" mass="8746">MRSGAGLRGNPALPGQTGVVERGVAVPVFPSPDFFTVAGGELFRGFVIGRRTKNGRTSWNLCVGKPSALPGGSGKTNNTCRGRGS</sequence>
<feature type="region of interest" description="Disordered" evidence="1">
    <location>
        <begin position="66"/>
        <end position="85"/>
    </location>
</feature>